<accession>A0A1F6MCK9</accession>
<dbReference type="Proteomes" id="UP000176413">
    <property type="component" value="Unassembled WGS sequence"/>
</dbReference>
<protein>
    <submittedName>
        <fullName evidence="1">Uncharacterized protein</fullName>
    </submittedName>
</protein>
<name>A0A1F6MCK9_9BACT</name>
<proteinExistence type="predicted"/>
<sequence>MSEKGSRDQELAALVESQVKDDKTTKVYTTRKEHVVSNLGRYFEDESYEDRFNKLGFDKRNPEALLMAAESMQMTIEKVKQLSEDHNKIFLAIMDNGSVEEISSELSLSPRSVVLMIRELLAVIHPHYAKMFEKQLKAKQPDVEITKELSESDLPSEKPTFDEISGRVILTELMRVMSLDRLHAYLNSCGYEISRVTAYRAKKSGWFNPSYFKEGGDRVLKGKFVELTADEKLLDVEVLASQFGVGLPSARRMKQQGYLHVDSINTKYRDRLKIDPSRIKQELVGYFAGSRRILLTETKNGEE</sequence>
<comment type="caution">
    <text evidence="1">The sequence shown here is derived from an EMBL/GenBank/DDBJ whole genome shotgun (WGS) entry which is preliminary data.</text>
</comment>
<reference evidence="1 2" key="1">
    <citation type="journal article" date="2016" name="Nat. Commun.">
        <title>Thousands of microbial genomes shed light on interconnected biogeochemical processes in an aquifer system.</title>
        <authorList>
            <person name="Anantharaman K."/>
            <person name="Brown C.T."/>
            <person name="Hug L.A."/>
            <person name="Sharon I."/>
            <person name="Castelle C.J."/>
            <person name="Probst A.J."/>
            <person name="Thomas B.C."/>
            <person name="Singh A."/>
            <person name="Wilkins M.J."/>
            <person name="Karaoz U."/>
            <person name="Brodie E.L."/>
            <person name="Williams K.H."/>
            <person name="Hubbard S.S."/>
            <person name="Banfield J.F."/>
        </authorList>
    </citation>
    <scope>NUCLEOTIDE SEQUENCE [LARGE SCALE GENOMIC DNA]</scope>
</reference>
<evidence type="ECO:0000313" key="1">
    <source>
        <dbReference type="EMBL" id="OGH69349.1"/>
    </source>
</evidence>
<dbReference type="EMBL" id="MFQA01000004">
    <property type="protein sequence ID" value="OGH69349.1"/>
    <property type="molecule type" value="Genomic_DNA"/>
</dbReference>
<dbReference type="AlphaFoldDB" id="A0A1F6MCK9"/>
<evidence type="ECO:0000313" key="2">
    <source>
        <dbReference type="Proteomes" id="UP000176413"/>
    </source>
</evidence>
<organism evidence="1 2">
    <name type="scientific">Candidatus Magasanikbacteria bacterium RIFCSPHIGHO2_02_FULL_45_10</name>
    <dbReference type="NCBI Taxonomy" id="1798679"/>
    <lineage>
        <taxon>Bacteria</taxon>
        <taxon>Candidatus Magasanikiibacteriota</taxon>
    </lineage>
</organism>
<gene>
    <name evidence="1" type="ORF">A3D53_01080</name>
</gene>